<gene>
    <name evidence="1" type="ORF">DCAF_LOCUS20975</name>
</gene>
<organism evidence="1 2">
    <name type="scientific">Dovyalis caffra</name>
    <dbReference type="NCBI Taxonomy" id="77055"/>
    <lineage>
        <taxon>Eukaryota</taxon>
        <taxon>Viridiplantae</taxon>
        <taxon>Streptophyta</taxon>
        <taxon>Embryophyta</taxon>
        <taxon>Tracheophyta</taxon>
        <taxon>Spermatophyta</taxon>
        <taxon>Magnoliopsida</taxon>
        <taxon>eudicotyledons</taxon>
        <taxon>Gunneridae</taxon>
        <taxon>Pentapetalae</taxon>
        <taxon>rosids</taxon>
        <taxon>fabids</taxon>
        <taxon>Malpighiales</taxon>
        <taxon>Salicaceae</taxon>
        <taxon>Flacourtieae</taxon>
        <taxon>Dovyalis</taxon>
    </lineage>
</organism>
<accession>A0AAV1SDD2</accession>
<reference evidence="1 2" key="1">
    <citation type="submission" date="2024-01" db="EMBL/GenBank/DDBJ databases">
        <authorList>
            <person name="Waweru B."/>
        </authorList>
    </citation>
    <scope>NUCLEOTIDE SEQUENCE [LARGE SCALE GENOMIC DNA]</scope>
</reference>
<proteinExistence type="predicted"/>
<evidence type="ECO:0000313" key="2">
    <source>
        <dbReference type="Proteomes" id="UP001314170"/>
    </source>
</evidence>
<dbReference type="AlphaFoldDB" id="A0AAV1SDD2"/>
<dbReference type="EMBL" id="CAWUPB010001173">
    <property type="protein sequence ID" value="CAK7348278.1"/>
    <property type="molecule type" value="Genomic_DNA"/>
</dbReference>
<sequence>MDHGCIVKITTSHSGASCLEEKDHPDLLVATQIIPPNKSQQRVMLSVWMFLLVATTDSATSHSDSRGNKSIAQIMADLKAIIGKLVDKMNSTNLELK</sequence>
<keyword evidence="2" id="KW-1185">Reference proteome</keyword>
<evidence type="ECO:0000313" key="1">
    <source>
        <dbReference type="EMBL" id="CAK7348278.1"/>
    </source>
</evidence>
<dbReference type="Proteomes" id="UP001314170">
    <property type="component" value="Unassembled WGS sequence"/>
</dbReference>
<name>A0AAV1SDD2_9ROSI</name>
<protein>
    <submittedName>
        <fullName evidence="1">Uncharacterized protein</fullName>
    </submittedName>
</protein>
<comment type="caution">
    <text evidence="1">The sequence shown here is derived from an EMBL/GenBank/DDBJ whole genome shotgun (WGS) entry which is preliminary data.</text>
</comment>